<gene>
    <name evidence="9" type="ORF">VNO80_30437</name>
</gene>
<evidence type="ECO:0000256" key="6">
    <source>
        <dbReference type="ARBA" id="ARBA00023242"/>
    </source>
</evidence>
<accession>A0AAN9LCX0</accession>
<dbReference type="InterPro" id="IPR039974">
    <property type="entry name" value="Splicing_factor_SLU7"/>
</dbReference>
<dbReference type="GO" id="GO:0000398">
    <property type="term" value="P:mRNA splicing, via spliceosome"/>
    <property type="evidence" value="ECO:0007669"/>
    <property type="project" value="UniProtKB-UniRule"/>
</dbReference>
<evidence type="ECO:0000256" key="7">
    <source>
        <dbReference type="RuleBase" id="RU367071"/>
    </source>
</evidence>
<comment type="caution">
    <text evidence="9">The sequence shown here is derived from an EMBL/GenBank/DDBJ whole genome shotgun (WGS) entry which is preliminary data.</text>
</comment>
<evidence type="ECO:0000256" key="3">
    <source>
        <dbReference type="ARBA" id="ARBA00022664"/>
    </source>
</evidence>
<evidence type="ECO:0000256" key="4">
    <source>
        <dbReference type="ARBA" id="ARBA00022728"/>
    </source>
</evidence>
<evidence type="ECO:0000256" key="1">
    <source>
        <dbReference type="ARBA" id="ARBA00004123"/>
    </source>
</evidence>
<dbReference type="PANTHER" id="PTHR12942:SF2">
    <property type="entry name" value="PRE-MRNA-SPLICING FACTOR SLU7"/>
    <property type="match status" value="1"/>
</dbReference>
<keyword evidence="6 7" id="KW-0539">Nucleus</keyword>
<comment type="function">
    <text evidence="7">Involved in pre-mRNA splicing.</text>
</comment>
<comment type="subcellular location">
    <subcellularLocation>
        <location evidence="1 7">Nucleus</location>
    </subcellularLocation>
</comment>
<feature type="compositionally biased region" description="Basic and acidic residues" evidence="8">
    <location>
        <begin position="9"/>
        <end position="25"/>
    </location>
</feature>
<keyword evidence="4 7" id="KW-0747">Spliceosome</keyword>
<dbReference type="Proteomes" id="UP001374584">
    <property type="component" value="Unassembled WGS sequence"/>
</dbReference>
<keyword evidence="3 7" id="KW-0507">mRNA processing</keyword>
<evidence type="ECO:0000256" key="2">
    <source>
        <dbReference type="ARBA" id="ARBA00007203"/>
    </source>
</evidence>
<keyword evidence="5 7" id="KW-0508">mRNA splicing</keyword>
<comment type="similarity">
    <text evidence="2 7">Belongs to the SLU7 family.</text>
</comment>
<dbReference type="PANTHER" id="PTHR12942">
    <property type="entry name" value="STEP II SPLICING FACTOR SLU7"/>
    <property type="match status" value="1"/>
</dbReference>
<dbReference type="GO" id="GO:0030628">
    <property type="term" value="F:pre-mRNA 3'-splice site binding"/>
    <property type="evidence" value="ECO:0007669"/>
    <property type="project" value="UniProtKB-UniRule"/>
</dbReference>
<evidence type="ECO:0000256" key="5">
    <source>
        <dbReference type="ARBA" id="ARBA00023187"/>
    </source>
</evidence>
<comment type="subunit">
    <text evidence="7">Associated with the spliceosome.</text>
</comment>
<dbReference type="EMBL" id="JAYMYR010000011">
    <property type="protein sequence ID" value="KAK7333660.1"/>
    <property type="molecule type" value="Genomic_DNA"/>
</dbReference>
<proteinExistence type="inferred from homology"/>
<protein>
    <recommendedName>
        <fullName evidence="7">Pre-mRNA-splicing factor SLU7</fullName>
    </recommendedName>
</protein>
<evidence type="ECO:0000313" key="9">
    <source>
        <dbReference type="EMBL" id="KAK7333660.1"/>
    </source>
</evidence>
<sequence length="121" mass="13784">MATTSVAFKSREDHRKQIELEEARKAGLAPAEFDEDGKEINPHLHLGSSSSQEQWGYKCCKLTIPNTYCTGAAGIEAAFLAEAFKKEDLREREGKDQRKRKYNVTQNNEVTLKVRRLIELD</sequence>
<dbReference type="AlphaFoldDB" id="A0AAN9LCX0"/>
<dbReference type="GO" id="GO:0005681">
    <property type="term" value="C:spliceosomal complex"/>
    <property type="evidence" value="ECO:0007669"/>
    <property type="project" value="UniProtKB-UniRule"/>
</dbReference>
<evidence type="ECO:0000256" key="8">
    <source>
        <dbReference type="SAM" id="MobiDB-lite"/>
    </source>
</evidence>
<feature type="region of interest" description="Disordered" evidence="8">
    <location>
        <begin position="1"/>
        <end position="53"/>
    </location>
</feature>
<name>A0AAN9LCX0_PHACN</name>
<keyword evidence="10" id="KW-1185">Reference proteome</keyword>
<evidence type="ECO:0000313" key="10">
    <source>
        <dbReference type="Proteomes" id="UP001374584"/>
    </source>
</evidence>
<organism evidence="9 10">
    <name type="scientific">Phaseolus coccineus</name>
    <name type="common">Scarlet runner bean</name>
    <name type="synonym">Phaseolus multiflorus</name>
    <dbReference type="NCBI Taxonomy" id="3886"/>
    <lineage>
        <taxon>Eukaryota</taxon>
        <taxon>Viridiplantae</taxon>
        <taxon>Streptophyta</taxon>
        <taxon>Embryophyta</taxon>
        <taxon>Tracheophyta</taxon>
        <taxon>Spermatophyta</taxon>
        <taxon>Magnoliopsida</taxon>
        <taxon>eudicotyledons</taxon>
        <taxon>Gunneridae</taxon>
        <taxon>Pentapetalae</taxon>
        <taxon>rosids</taxon>
        <taxon>fabids</taxon>
        <taxon>Fabales</taxon>
        <taxon>Fabaceae</taxon>
        <taxon>Papilionoideae</taxon>
        <taxon>50 kb inversion clade</taxon>
        <taxon>NPAAA clade</taxon>
        <taxon>indigoferoid/millettioid clade</taxon>
        <taxon>Phaseoleae</taxon>
        <taxon>Phaseolus</taxon>
    </lineage>
</organism>
<reference evidence="9 10" key="1">
    <citation type="submission" date="2024-01" db="EMBL/GenBank/DDBJ databases">
        <title>The genomes of 5 underutilized Papilionoideae crops provide insights into root nodulation and disease resistanc.</title>
        <authorList>
            <person name="Jiang F."/>
        </authorList>
    </citation>
    <scope>NUCLEOTIDE SEQUENCE [LARGE SCALE GENOMIC DNA]</scope>
    <source>
        <strain evidence="9">JINMINGXINNONG_FW02</strain>
        <tissue evidence="9">Leaves</tissue>
    </source>
</reference>